<comment type="caution">
    <text evidence="1">The sequence shown here is derived from an EMBL/GenBank/DDBJ whole genome shotgun (WGS) entry which is preliminary data.</text>
</comment>
<sequence>MASLRRITHALVEDLDLVIYSVNEMGMEVAERGNTYYAAPEWESFQAHLGAFFLHGQQCGVFGIEMPASWWSDFYLSCLFGAGWAVATGRLSQASVVRAVLSSFLDGARSGSRVQSP</sequence>
<dbReference type="AlphaFoldDB" id="A0A1T1NZN6"/>
<dbReference type="Gene3D" id="1.10.357.10">
    <property type="entry name" value="Tetracycline Repressor, domain 2"/>
    <property type="match status" value="1"/>
</dbReference>
<reference evidence="1 2" key="1">
    <citation type="submission" date="2015-12" db="EMBL/GenBank/DDBJ databases">
        <authorList>
            <person name="Shamseldin A."/>
            <person name="Moawad H."/>
            <person name="Abd El-Rahim W.M."/>
            <person name="Sadowsky M.J."/>
        </authorList>
    </citation>
    <scope>NUCLEOTIDE SEQUENCE [LARGE SCALE GENOMIC DNA]</scope>
    <source>
        <strain evidence="1 2">LMG9050</strain>
    </source>
</reference>
<gene>
    <name evidence="1" type="ORF">Xmlh_13185</name>
</gene>
<dbReference type="EMBL" id="LOJW01000029">
    <property type="protein sequence ID" value="OOW68626.1"/>
    <property type="molecule type" value="Genomic_DNA"/>
</dbReference>
<protein>
    <submittedName>
        <fullName evidence="1">TetR family transcriptional regulator</fullName>
    </submittedName>
</protein>
<dbReference type="Proteomes" id="UP000190559">
    <property type="component" value="Unassembled WGS sequence"/>
</dbReference>
<evidence type="ECO:0000313" key="1">
    <source>
        <dbReference type="EMBL" id="OOW68626.1"/>
    </source>
</evidence>
<accession>A0A1T1NZN6</accession>
<name>A0A1T1NZN6_9XANT</name>
<organism evidence="1 2">
    <name type="scientific">Xanthomonas axonopodis pv. melhusii</name>
    <dbReference type="NCBI Taxonomy" id="487834"/>
    <lineage>
        <taxon>Bacteria</taxon>
        <taxon>Pseudomonadati</taxon>
        <taxon>Pseudomonadota</taxon>
        <taxon>Gammaproteobacteria</taxon>
        <taxon>Lysobacterales</taxon>
        <taxon>Lysobacteraceae</taxon>
        <taxon>Xanthomonas</taxon>
    </lineage>
</organism>
<evidence type="ECO:0000313" key="2">
    <source>
        <dbReference type="Proteomes" id="UP000190559"/>
    </source>
</evidence>
<proteinExistence type="predicted"/>